<comment type="cofactor">
    <cofactor evidence="2">
        <name>Fe cation</name>
        <dbReference type="ChEBI" id="CHEBI:24875"/>
    </cofactor>
    <text evidence="2">Binds 1 Fe cation per subunit.</text>
</comment>
<dbReference type="InterPro" id="IPR012093">
    <property type="entry name" value="Pirin"/>
</dbReference>
<dbReference type="InterPro" id="IPR003829">
    <property type="entry name" value="Pirin_N_dom"/>
</dbReference>
<comment type="caution">
    <text evidence="6">The sequence shown here is derived from an EMBL/GenBank/DDBJ whole genome shotgun (WGS) entry which is preliminary data.</text>
</comment>
<dbReference type="Pfam" id="PF02678">
    <property type="entry name" value="Pirin"/>
    <property type="match status" value="1"/>
</dbReference>
<evidence type="ECO:0008006" key="8">
    <source>
        <dbReference type="Google" id="ProtNLM"/>
    </source>
</evidence>
<feature type="binding site" evidence="2">
    <location>
        <position position="102"/>
    </location>
    <ligand>
        <name>Fe cation</name>
        <dbReference type="ChEBI" id="CHEBI:24875"/>
    </ligand>
</feature>
<accession>A0A4Q7VGP8</accession>
<feature type="binding site" evidence="2">
    <location>
        <position position="56"/>
    </location>
    <ligand>
        <name>Fe cation</name>
        <dbReference type="ChEBI" id="CHEBI:24875"/>
    </ligand>
</feature>
<keyword evidence="2" id="KW-0408">Iron</keyword>
<evidence type="ECO:0000259" key="4">
    <source>
        <dbReference type="Pfam" id="PF02678"/>
    </source>
</evidence>
<organism evidence="6 7">
    <name type="scientific">Rivibacter subsaxonicus</name>
    <dbReference type="NCBI Taxonomy" id="457575"/>
    <lineage>
        <taxon>Bacteria</taxon>
        <taxon>Pseudomonadati</taxon>
        <taxon>Pseudomonadota</taxon>
        <taxon>Betaproteobacteria</taxon>
        <taxon>Burkholderiales</taxon>
        <taxon>Rivibacter</taxon>
    </lineage>
</organism>
<dbReference type="Pfam" id="PF05726">
    <property type="entry name" value="Pirin_C"/>
    <property type="match status" value="1"/>
</dbReference>
<dbReference type="RefSeq" id="WP_130433431.1">
    <property type="nucleotide sequence ID" value="NZ_SHKP01000007.1"/>
</dbReference>
<dbReference type="InterPro" id="IPR008778">
    <property type="entry name" value="Pirin_C_dom"/>
</dbReference>
<sequence>MSLQLLQPHEKDLGGGFKVRRLLPAAAQRAVGPFVFFDHMGPVRATAADNHDVRPHPHIGLATVTYLYEGAMMHRDSTGVVQRIEPGAINLMVAGRGVVHSERTPDDLRALTRTSQGLQLWLALPAEQEECEPAFFHIDAASIPSLEIDGARVRVLMGEAFGLRSPVPSLSPTLYLDIALPAGGELELPDAAEERAIYPIDAAVTLDGEPVAANRMAVLSPGSRPRLAAADGARVALVGGAPLGPRFIWWNFVSSRKERVLQAGADWAAGRFASVPGDDVEFIPLPASRPA</sequence>
<dbReference type="InterPro" id="IPR011051">
    <property type="entry name" value="RmlC_Cupin_sf"/>
</dbReference>
<dbReference type="Proteomes" id="UP000293671">
    <property type="component" value="Unassembled WGS sequence"/>
</dbReference>
<keyword evidence="2" id="KW-0479">Metal-binding</keyword>
<name>A0A4Q7VGP8_9BURK</name>
<dbReference type="Gene3D" id="2.60.120.10">
    <property type="entry name" value="Jelly Rolls"/>
    <property type="match status" value="2"/>
</dbReference>
<feature type="domain" description="Pirin N-terminal" evidence="4">
    <location>
        <begin position="17"/>
        <end position="122"/>
    </location>
</feature>
<dbReference type="InterPro" id="IPR014710">
    <property type="entry name" value="RmlC-like_jellyroll"/>
</dbReference>
<feature type="binding site" evidence="2">
    <location>
        <position position="100"/>
    </location>
    <ligand>
        <name>Fe cation</name>
        <dbReference type="ChEBI" id="CHEBI:24875"/>
    </ligand>
</feature>
<evidence type="ECO:0000256" key="3">
    <source>
        <dbReference type="RuleBase" id="RU003457"/>
    </source>
</evidence>
<evidence type="ECO:0000256" key="2">
    <source>
        <dbReference type="PIRSR" id="PIRSR006232-1"/>
    </source>
</evidence>
<dbReference type="GO" id="GO:0046872">
    <property type="term" value="F:metal ion binding"/>
    <property type="evidence" value="ECO:0007669"/>
    <property type="project" value="UniProtKB-KW"/>
</dbReference>
<proteinExistence type="inferred from homology"/>
<dbReference type="PANTHER" id="PTHR13903">
    <property type="entry name" value="PIRIN-RELATED"/>
    <property type="match status" value="1"/>
</dbReference>
<evidence type="ECO:0000313" key="6">
    <source>
        <dbReference type="EMBL" id="RZT95213.1"/>
    </source>
</evidence>
<dbReference type="PIRSF" id="PIRSF006232">
    <property type="entry name" value="Pirin"/>
    <property type="match status" value="1"/>
</dbReference>
<feature type="domain" description="Pirin C-terminal" evidence="5">
    <location>
        <begin position="175"/>
        <end position="272"/>
    </location>
</feature>
<dbReference type="OrthoDB" id="321327at2"/>
<evidence type="ECO:0000259" key="5">
    <source>
        <dbReference type="Pfam" id="PF05726"/>
    </source>
</evidence>
<protein>
    <recommendedName>
        <fullName evidence="8">Pirin</fullName>
    </recommendedName>
</protein>
<comment type="similarity">
    <text evidence="1 3">Belongs to the pirin family.</text>
</comment>
<keyword evidence="7" id="KW-1185">Reference proteome</keyword>
<evidence type="ECO:0000313" key="7">
    <source>
        <dbReference type="Proteomes" id="UP000293671"/>
    </source>
</evidence>
<evidence type="ECO:0000256" key="1">
    <source>
        <dbReference type="ARBA" id="ARBA00008416"/>
    </source>
</evidence>
<dbReference type="CDD" id="cd02909">
    <property type="entry name" value="cupin_pirin_N"/>
    <property type="match status" value="1"/>
</dbReference>
<feature type="binding site" evidence="2">
    <location>
        <position position="58"/>
    </location>
    <ligand>
        <name>Fe cation</name>
        <dbReference type="ChEBI" id="CHEBI:24875"/>
    </ligand>
</feature>
<dbReference type="CDD" id="cd02247">
    <property type="entry name" value="cupin_pirin_C"/>
    <property type="match status" value="1"/>
</dbReference>
<gene>
    <name evidence="6" type="ORF">EV670_2964</name>
</gene>
<dbReference type="SUPFAM" id="SSF51182">
    <property type="entry name" value="RmlC-like cupins"/>
    <property type="match status" value="1"/>
</dbReference>
<dbReference type="PANTHER" id="PTHR13903:SF8">
    <property type="entry name" value="PIRIN"/>
    <property type="match status" value="1"/>
</dbReference>
<dbReference type="AlphaFoldDB" id="A0A4Q7VGP8"/>
<reference evidence="6 7" key="1">
    <citation type="submission" date="2019-02" db="EMBL/GenBank/DDBJ databases">
        <title>Genomic Encyclopedia of Type Strains, Phase IV (KMG-IV): sequencing the most valuable type-strain genomes for metagenomic binning, comparative biology and taxonomic classification.</title>
        <authorList>
            <person name="Goeker M."/>
        </authorList>
    </citation>
    <scope>NUCLEOTIDE SEQUENCE [LARGE SCALE GENOMIC DNA]</scope>
    <source>
        <strain evidence="6 7">DSM 19570</strain>
    </source>
</reference>
<dbReference type="EMBL" id="SHKP01000007">
    <property type="protein sequence ID" value="RZT95213.1"/>
    <property type="molecule type" value="Genomic_DNA"/>
</dbReference>